<sequence>MSDLIDLYYWPTPNGWKITIMLEELAAPYRVNLVDLVKGEQFEPAFLKLSPNNRIPALIDPRGPNEEPISVDDLPPLKHDAFTPQMQGCPPCPIPFCPQVSL</sequence>
<dbReference type="Pfam" id="PF13409">
    <property type="entry name" value="GST_N_2"/>
    <property type="match status" value="1"/>
</dbReference>
<feature type="domain" description="GST N-terminal" evidence="1">
    <location>
        <begin position="2"/>
        <end position="102"/>
    </location>
</feature>
<proteinExistence type="predicted"/>
<dbReference type="AlphaFoldDB" id="A0AAV5NBU3"/>
<dbReference type="InterPro" id="IPR004045">
    <property type="entry name" value="Glutathione_S-Trfase_N"/>
</dbReference>
<evidence type="ECO:0000313" key="3">
    <source>
        <dbReference type="Proteomes" id="UP001156614"/>
    </source>
</evidence>
<dbReference type="EMBL" id="BSNU01000001">
    <property type="protein sequence ID" value="GLQ61515.1"/>
    <property type="molecule type" value="Genomic_DNA"/>
</dbReference>
<reference evidence="3" key="1">
    <citation type="journal article" date="2019" name="Int. J. Syst. Evol. Microbiol.">
        <title>The Global Catalogue of Microorganisms (GCM) 10K type strain sequencing project: providing services to taxonomists for standard genome sequencing and annotation.</title>
        <authorList>
            <consortium name="The Broad Institute Genomics Platform"/>
            <consortium name="The Broad Institute Genome Sequencing Center for Infectious Disease"/>
            <person name="Wu L."/>
            <person name="Ma J."/>
        </authorList>
    </citation>
    <scope>NUCLEOTIDE SEQUENCE [LARGE SCALE GENOMIC DNA]</scope>
    <source>
        <strain evidence="3">NBRC 3267</strain>
    </source>
</reference>
<accession>A0AAV5NBU3</accession>
<dbReference type="Gene3D" id="3.40.30.10">
    <property type="entry name" value="Glutaredoxin"/>
    <property type="match status" value="1"/>
</dbReference>
<name>A0AAV5NBU3_9PROT</name>
<evidence type="ECO:0000313" key="2">
    <source>
        <dbReference type="EMBL" id="GLQ61515.1"/>
    </source>
</evidence>
<dbReference type="PANTHER" id="PTHR44051:SF19">
    <property type="entry name" value="DISULFIDE-BOND OXIDOREDUCTASE YFCG"/>
    <property type="match status" value="1"/>
</dbReference>
<dbReference type="RefSeq" id="WP_306310184.1">
    <property type="nucleotide sequence ID" value="NZ_BEWM01000003.1"/>
</dbReference>
<dbReference type="PROSITE" id="PS50404">
    <property type="entry name" value="GST_NTER"/>
    <property type="match status" value="1"/>
</dbReference>
<gene>
    <name evidence="2" type="ORF">GCM10007867_03600</name>
</gene>
<dbReference type="Proteomes" id="UP001156614">
    <property type="component" value="Unassembled WGS sequence"/>
</dbReference>
<dbReference type="PANTHER" id="PTHR44051">
    <property type="entry name" value="GLUTATHIONE S-TRANSFERASE-RELATED"/>
    <property type="match status" value="1"/>
</dbReference>
<dbReference type="SUPFAM" id="SSF52833">
    <property type="entry name" value="Thioredoxin-like"/>
    <property type="match status" value="1"/>
</dbReference>
<dbReference type="InterPro" id="IPR036249">
    <property type="entry name" value="Thioredoxin-like_sf"/>
</dbReference>
<organism evidence="2 3">
    <name type="scientific">Gluconobacter cerinus</name>
    <dbReference type="NCBI Taxonomy" id="38307"/>
    <lineage>
        <taxon>Bacteria</taxon>
        <taxon>Pseudomonadati</taxon>
        <taxon>Pseudomonadota</taxon>
        <taxon>Alphaproteobacteria</taxon>
        <taxon>Acetobacterales</taxon>
        <taxon>Acetobacteraceae</taxon>
        <taxon>Gluconobacter</taxon>
    </lineage>
</organism>
<keyword evidence="3" id="KW-1185">Reference proteome</keyword>
<evidence type="ECO:0000259" key="1">
    <source>
        <dbReference type="PROSITE" id="PS50404"/>
    </source>
</evidence>
<protein>
    <recommendedName>
        <fullName evidence="1">GST N-terminal domain-containing protein</fullName>
    </recommendedName>
</protein>
<comment type="caution">
    <text evidence="2">The sequence shown here is derived from an EMBL/GenBank/DDBJ whole genome shotgun (WGS) entry which is preliminary data.</text>
</comment>
<dbReference type="CDD" id="cd03048">
    <property type="entry name" value="GST_N_Ure2p_like"/>
    <property type="match status" value="1"/>
</dbReference>